<keyword evidence="2" id="KW-1133">Transmembrane helix</keyword>
<dbReference type="EMBL" id="BK062989">
    <property type="protein sequence ID" value="DBA13309.1"/>
    <property type="molecule type" value="Genomic_RNA"/>
</dbReference>
<sequence length="114" mass="13169">MQHKLFLCALITQIVACAIMIFAVWQRETSLSMMKSSLIINFISLGLYTISAVLNHRDHMEELAMVALTRMRETVAGFTPSREPSLSRRVKERVKTRRTHRSTSAPPRERRVRV</sequence>
<feature type="compositionally biased region" description="Basic residues" evidence="1">
    <location>
        <begin position="88"/>
        <end position="101"/>
    </location>
</feature>
<keyword evidence="2" id="KW-0472">Membrane</keyword>
<protein>
    <submittedName>
        <fullName evidence="3">ORFX protein</fullName>
    </submittedName>
</protein>
<feature type="region of interest" description="Disordered" evidence="1">
    <location>
        <begin position="78"/>
        <end position="114"/>
    </location>
</feature>
<name>A0AA48P940_9SECO</name>
<accession>A0AA48P940</accession>
<feature type="transmembrane region" description="Helical" evidence="2">
    <location>
        <begin position="37"/>
        <end position="55"/>
    </location>
</feature>
<organism evidence="3">
    <name type="scientific">Juglans nigra waikavirus</name>
    <dbReference type="NCBI Taxonomy" id="3027342"/>
    <lineage>
        <taxon>Viruses</taxon>
        <taxon>Riboviria</taxon>
        <taxon>Orthornavirae</taxon>
        <taxon>Pisuviricota</taxon>
        <taxon>Pisoniviricetes</taxon>
        <taxon>Picornavirales</taxon>
        <taxon>Secoviridae</taxon>
        <taxon>Waikavirus</taxon>
        <taxon>Actinidivirus</taxon>
        <taxon>Waikavirus juglandis</taxon>
    </lineage>
</organism>
<evidence type="ECO:0000256" key="2">
    <source>
        <dbReference type="SAM" id="Phobius"/>
    </source>
</evidence>
<keyword evidence="2" id="KW-0812">Transmembrane</keyword>
<reference evidence="3" key="1">
    <citation type="journal article" date="2023" name="Virology">
        <title>Broadening the host range and genetic diversity of waikaviruses.</title>
        <authorList>
            <person name="Sidharthan V.K."/>
            <person name="Rajeswari V."/>
            <person name="Baranwal V.K."/>
        </authorList>
    </citation>
    <scope>NUCLEOTIDE SEQUENCE</scope>
    <source>
        <strain evidence="3">Jug nig</strain>
    </source>
</reference>
<evidence type="ECO:0000313" key="3">
    <source>
        <dbReference type="EMBL" id="DBA13309.1"/>
    </source>
</evidence>
<evidence type="ECO:0000256" key="1">
    <source>
        <dbReference type="SAM" id="MobiDB-lite"/>
    </source>
</evidence>
<feature type="transmembrane region" description="Helical" evidence="2">
    <location>
        <begin position="5"/>
        <end position="25"/>
    </location>
</feature>
<proteinExistence type="predicted"/>